<comment type="activity regulation">
    <text evidence="11">Feedback inhibited by histidine.</text>
</comment>
<dbReference type="InterPro" id="IPR013115">
    <property type="entry name" value="HisG_C"/>
</dbReference>
<gene>
    <name evidence="11 14" type="primary">hisG</name>
    <name evidence="15" type="ORF">FB463_001083</name>
    <name evidence="14" type="ORF">FFA01_07960</name>
</gene>
<dbReference type="Proteomes" id="UP000522688">
    <property type="component" value="Unassembled WGS sequence"/>
</dbReference>
<dbReference type="InterPro" id="IPR015867">
    <property type="entry name" value="N-reg_PII/ATP_PRibTrfase_C"/>
</dbReference>
<comment type="cofactor">
    <cofactor evidence="11">
        <name>Mg(2+)</name>
        <dbReference type="ChEBI" id="CHEBI:18420"/>
    </cofactor>
</comment>
<comment type="caution">
    <text evidence="15">The sequence shown here is derived from an EMBL/GenBank/DDBJ whole genome shotgun (WGS) entry which is preliminary data.</text>
</comment>
<dbReference type="SUPFAM" id="SSF53850">
    <property type="entry name" value="Periplasmic binding protein-like II"/>
    <property type="match status" value="1"/>
</dbReference>
<accession>A0A7W3JHC0</accession>
<evidence type="ECO:0000256" key="9">
    <source>
        <dbReference type="ARBA" id="ARBA00023102"/>
    </source>
</evidence>
<comment type="subcellular location">
    <subcellularLocation>
        <location evidence="11">Cytoplasm</location>
    </subcellularLocation>
</comment>
<dbReference type="RefSeq" id="WP_146853227.1">
    <property type="nucleotide sequence ID" value="NZ_BAAAHR010000002.1"/>
</dbReference>
<dbReference type="NCBIfam" id="TIGR00070">
    <property type="entry name" value="hisG"/>
    <property type="match status" value="1"/>
</dbReference>
<reference evidence="14 16" key="1">
    <citation type="submission" date="2019-07" db="EMBL/GenBank/DDBJ databases">
        <title>Whole genome shotgun sequence of Frigoribacterium faeni NBRC 103066.</title>
        <authorList>
            <person name="Hosoyama A."/>
            <person name="Uohara A."/>
            <person name="Ohji S."/>
            <person name="Ichikawa N."/>
        </authorList>
    </citation>
    <scope>NUCLEOTIDE SEQUENCE [LARGE SCALE GENOMIC DNA]</scope>
    <source>
        <strain evidence="14 16">NBRC 103066</strain>
    </source>
</reference>
<evidence type="ECO:0000256" key="8">
    <source>
        <dbReference type="ARBA" id="ARBA00022679"/>
    </source>
</evidence>
<dbReference type="EMBL" id="BJUV01000005">
    <property type="protein sequence ID" value="GEK82487.1"/>
    <property type="molecule type" value="Genomic_DNA"/>
</dbReference>
<evidence type="ECO:0000256" key="4">
    <source>
        <dbReference type="ARBA" id="ARBA00011946"/>
    </source>
</evidence>
<dbReference type="Proteomes" id="UP000321154">
    <property type="component" value="Unassembled WGS sequence"/>
</dbReference>
<evidence type="ECO:0000313" key="14">
    <source>
        <dbReference type="EMBL" id="GEK82487.1"/>
    </source>
</evidence>
<sequence>MLRVAVPNKGSLSETATAMLTEAGYTGRRDARTLHVEDRRNGVEFFYLRPRDIATYVGSGALDVGITGRDLLLDSHSPAHEVAPLDFGGSTFRFAGPPGRFSDVRELQGTRVATSYAGLVGTFLESHGVTATLVSLDGAVESAVQLGVADAVADVVSTGGTLRAAGLEIFGPVILESTAVLISSDARVEGLSVLHRRLQGVLVARQYVLMDYDVPVDKLEAATSIAGGMESPTVSPLHDRDWAAVRVMVPRGDTNQVMDALYDLGARAILVSPIHAARL</sequence>
<comment type="catalytic activity">
    <reaction evidence="1 11">
        <text>1-(5-phospho-beta-D-ribosyl)-ATP + diphosphate = 5-phospho-alpha-D-ribose 1-diphosphate + ATP</text>
        <dbReference type="Rhea" id="RHEA:18473"/>
        <dbReference type="ChEBI" id="CHEBI:30616"/>
        <dbReference type="ChEBI" id="CHEBI:33019"/>
        <dbReference type="ChEBI" id="CHEBI:58017"/>
        <dbReference type="ChEBI" id="CHEBI:73183"/>
        <dbReference type="EC" id="2.4.2.17"/>
    </reaction>
</comment>
<evidence type="ECO:0000256" key="11">
    <source>
        <dbReference type="HAMAP-Rule" id="MF_00079"/>
    </source>
</evidence>
<reference evidence="15 17" key="2">
    <citation type="submission" date="2020-07" db="EMBL/GenBank/DDBJ databases">
        <title>Sequencing the genomes of 1000 actinobacteria strains.</title>
        <authorList>
            <person name="Klenk H.-P."/>
        </authorList>
    </citation>
    <scope>NUCLEOTIDE SEQUENCE [LARGE SCALE GENOMIC DNA]</scope>
    <source>
        <strain evidence="15 17">DSM 10309</strain>
    </source>
</reference>
<dbReference type="EMBL" id="JACGWW010000001">
    <property type="protein sequence ID" value="MBA8812859.1"/>
    <property type="molecule type" value="Genomic_DNA"/>
</dbReference>
<dbReference type="AlphaFoldDB" id="A0A7W3JHC0"/>
<keyword evidence="11" id="KW-0067">ATP-binding</keyword>
<keyword evidence="16" id="KW-1185">Reference proteome</keyword>
<dbReference type="NCBIfam" id="TIGR03455">
    <property type="entry name" value="HisG_C-term"/>
    <property type="match status" value="1"/>
</dbReference>
<dbReference type="PROSITE" id="PS01316">
    <property type="entry name" value="ATP_P_PHORIBOSYLTR"/>
    <property type="match status" value="1"/>
</dbReference>
<dbReference type="InterPro" id="IPR020621">
    <property type="entry name" value="ATP-PRT_HisG_long"/>
</dbReference>
<dbReference type="InterPro" id="IPR011322">
    <property type="entry name" value="N-reg_PII-like_a/b"/>
</dbReference>
<dbReference type="UniPathway" id="UPA00031">
    <property type="reaction ID" value="UER00006"/>
</dbReference>
<comment type="similarity">
    <text evidence="3 11">Belongs to the ATP phosphoribosyltransferase family. Long subfamily.</text>
</comment>
<evidence type="ECO:0000259" key="13">
    <source>
        <dbReference type="Pfam" id="PF08029"/>
    </source>
</evidence>
<proteinExistence type="inferred from homology"/>
<comment type="function">
    <text evidence="10 11">Catalyzes the condensation of ATP and 5-phosphoribose 1-diphosphate to form N'-(5'-phosphoribosyl)-ATP (PR-ATP). Has a crucial role in the pathway because the rate of histidine biosynthesis seems to be controlled primarily by regulation of HisG enzymatic activity.</text>
</comment>
<dbReference type="GO" id="GO:0000287">
    <property type="term" value="F:magnesium ion binding"/>
    <property type="evidence" value="ECO:0007669"/>
    <property type="project" value="UniProtKB-UniRule"/>
</dbReference>
<comment type="pathway">
    <text evidence="2 11">Amino-acid biosynthesis; L-histidine biosynthesis; L-histidine from 5-phospho-alpha-D-ribose 1-diphosphate: step 1/9.</text>
</comment>
<evidence type="ECO:0000313" key="17">
    <source>
        <dbReference type="Proteomes" id="UP000522688"/>
    </source>
</evidence>
<keyword evidence="9 11" id="KW-0368">Histidine biosynthesis</keyword>
<feature type="domain" description="Histidine biosynthesis HisG C-terminal" evidence="13">
    <location>
        <begin position="204"/>
        <end position="275"/>
    </location>
</feature>
<evidence type="ECO:0000313" key="15">
    <source>
        <dbReference type="EMBL" id="MBA8812859.1"/>
    </source>
</evidence>
<evidence type="ECO:0000256" key="1">
    <source>
        <dbReference type="ARBA" id="ARBA00000915"/>
    </source>
</evidence>
<evidence type="ECO:0000256" key="10">
    <source>
        <dbReference type="ARBA" id="ARBA00024861"/>
    </source>
</evidence>
<dbReference type="OrthoDB" id="9801867at2"/>
<dbReference type="InterPro" id="IPR001348">
    <property type="entry name" value="ATP_PRibTrfase_HisG"/>
</dbReference>
<evidence type="ECO:0000256" key="2">
    <source>
        <dbReference type="ARBA" id="ARBA00004667"/>
    </source>
</evidence>
<dbReference type="InterPro" id="IPR013820">
    <property type="entry name" value="ATP_PRibTrfase_cat"/>
</dbReference>
<dbReference type="Gene3D" id="3.30.70.120">
    <property type="match status" value="1"/>
</dbReference>
<evidence type="ECO:0000256" key="6">
    <source>
        <dbReference type="ARBA" id="ARBA00022605"/>
    </source>
</evidence>
<evidence type="ECO:0000256" key="7">
    <source>
        <dbReference type="ARBA" id="ARBA00022676"/>
    </source>
</evidence>
<feature type="domain" description="ATP phosphoribosyltransferase catalytic" evidence="12">
    <location>
        <begin position="49"/>
        <end position="193"/>
    </location>
</feature>
<dbReference type="EC" id="2.4.2.17" evidence="4 11"/>
<dbReference type="GO" id="GO:0003879">
    <property type="term" value="F:ATP phosphoribosyltransferase activity"/>
    <property type="evidence" value="ECO:0007669"/>
    <property type="project" value="UniProtKB-UniRule"/>
</dbReference>
<dbReference type="GO" id="GO:0005524">
    <property type="term" value="F:ATP binding"/>
    <property type="evidence" value="ECO:0007669"/>
    <property type="project" value="UniProtKB-KW"/>
</dbReference>
<keyword evidence="11" id="KW-0460">Magnesium</keyword>
<dbReference type="GO" id="GO:0000105">
    <property type="term" value="P:L-histidine biosynthetic process"/>
    <property type="evidence" value="ECO:0007669"/>
    <property type="project" value="UniProtKB-UniRule"/>
</dbReference>
<keyword evidence="6 11" id="KW-0028">Amino-acid biosynthesis</keyword>
<evidence type="ECO:0000256" key="5">
    <source>
        <dbReference type="ARBA" id="ARBA00020998"/>
    </source>
</evidence>
<dbReference type="PANTHER" id="PTHR21403">
    <property type="entry name" value="ATP PHOSPHORIBOSYLTRANSFERASE ATP-PRTASE"/>
    <property type="match status" value="1"/>
</dbReference>
<name>A0A7W3JHC0_9MICO</name>
<keyword evidence="7 11" id="KW-0328">Glycosyltransferase</keyword>
<keyword evidence="8 11" id="KW-0808">Transferase</keyword>
<dbReference type="Pfam" id="PF08029">
    <property type="entry name" value="HisG_C"/>
    <property type="match status" value="1"/>
</dbReference>
<keyword evidence="11" id="KW-0963">Cytoplasm</keyword>
<dbReference type="HAMAP" id="MF_00079">
    <property type="entry name" value="HisG_Long"/>
    <property type="match status" value="1"/>
</dbReference>
<evidence type="ECO:0000313" key="16">
    <source>
        <dbReference type="Proteomes" id="UP000321154"/>
    </source>
</evidence>
<evidence type="ECO:0000259" key="12">
    <source>
        <dbReference type="Pfam" id="PF01634"/>
    </source>
</evidence>
<protein>
    <recommendedName>
        <fullName evidence="5 11">ATP phosphoribosyltransferase</fullName>
        <shortName evidence="11">ATP-PRT</shortName>
        <shortName evidence="11">ATP-PRTase</shortName>
        <ecNumber evidence="4 11">2.4.2.17</ecNumber>
    </recommendedName>
</protein>
<organism evidence="15 17">
    <name type="scientific">Frigoribacterium faeni</name>
    <dbReference type="NCBI Taxonomy" id="145483"/>
    <lineage>
        <taxon>Bacteria</taxon>
        <taxon>Bacillati</taxon>
        <taxon>Actinomycetota</taxon>
        <taxon>Actinomycetes</taxon>
        <taxon>Micrococcales</taxon>
        <taxon>Microbacteriaceae</taxon>
        <taxon>Frigoribacterium</taxon>
    </lineage>
</organism>
<dbReference type="PANTHER" id="PTHR21403:SF8">
    <property type="entry name" value="ATP PHOSPHORIBOSYLTRANSFERASE"/>
    <property type="match status" value="1"/>
</dbReference>
<dbReference type="GO" id="GO:0005737">
    <property type="term" value="C:cytoplasm"/>
    <property type="evidence" value="ECO:0007669"/>
    <property type="project" value="UniProtKB-SubCell"/>
</dbReference>
<evidence type="ECO:0000256" key="3">
    <source>
        <dbReference type="ARBA" id="ARBA00007955"/>
    </source>
</evidence>
<dbReference type="InterPro" id="IPR018198">
    <property type="entry name" value="ATP_PRibTrfase_CS"/>
</dbReference>
<dbReference type="SUPFAM" id="SSF54913">
    <property type="entry name" value="GlnB-like"/>
    <property type="match status" value="1"/>
</dbReference>
<dbReference type="Pfam" id="PF01634">
    <property type="entry name" value="HisG"/>
    <property type="match status" value="1"/>
</dbReference>
<keyword evidence="11" id="KW-0547">Nucleotide-binding</keyword>
<dbReference type="Gene3D" id="3.40.190.10">
    <property type="entry name" value="Periplasmic binding protein-like II"/>
    <property type="match status" value="2"/>
</dbReference>
<keyword evidence="11" id="KW-0479">Metal-binding</keyword>